<dbReference type="InterPro" id="IPR050583">
    <property type="entry name" value="Mycobacterial_A85_antigen"/>
</dbReference>
<dbReference type="Pfam" id="PF00756">
    <property type="entry name" value="Esterase"/>
    <property type="match status" value="1"/>
</dbReference>
<dbReference type="SUPFAM" id="SSF53474">
    <property type="entry name" value="alpha/beta-Hydrolases"/>
    <property type="match status" value="1"/>
</dbReference>
<accession>A0ABY4ET80</accession>
<dbReference type="Proteomes" id="UP000831782">
    <property type="component" value="Chromosome"/>
</dbReference>
<dbReference type="InterPro" id="IPR000801">
    <property type="entry name" value="Esterase-like"/>
</dbReference>
<evidence type="ECO:0000313" key="2">
    <source>
        <dbReference type="Proteomes" id="UP000831782"/>
    </source>
</evidence>
<reference evidence="1 2" key="1">
    <citation type="submission" date="2022-04" db="EMBL/GenBank/DDBJ databases">
        <title>Gracilibacillus sp. isolated from saltern.</title>
        <authorList>
            <person name="Won M."/>
            <person name="Lee C.-M."/>
            <person name="Woen H.-Y."/>
            <person name="Kwon S.-W."/>
        </authorList>
    </citation>
    <scope>NUCLEOTIDE SEQUENCE [LARGE SCALE GENOMIC DNA]</scope>
    <source>
        <strain evidence="1 2">SSWR10-1</strain>
    </source>
</reference>
<gene>
    <name evidence="1" type="ORF">MUN88_13435</name>
</gene>
<dbReference type="PANTHER" id="PTHR48098">
    <property type="entry name" value="ENTEROCHELIN ESTERASE-RELATED"/>
    <property type="match status" value="1"/>
</dbReference>
<sequence>MALLKCDFFSELLMISTSMTVILPENTNNQIGLKNNKYDGKIPVLYLLHGLSDDHTAWTRRTSIERYAAEYGIAIVMPQVDHSFYTDMAFGKQYWTFLSEELPNVVRSFFPISDAKEDNFVAGLSMGGYGAFRWALRKPEQFTAAASLSGVMDLASHAKQKQADQNPIANVMYLAFGNRDLAGTDHDLFALLRKEEELPALYQACGTEDFLWEENEKFAQFTNEYNIPVTTSFSAGAHEWGFWDEKIQEVLAWLPLKSK</sequence>
<keyword evidence="2" id="KW-1185">Reference proteome</keyword>
<dbReference type="Gene3D" id="3.40.50.1820">
    <property type="entry name" value="alpha/beta hydrolase"/>
    <property type="match status" value="1"/>
</dbReference>
<evidence type="ECO:0000313" key="1">
    <source>
        <dbReference type="EMBL" id="UOQ47082.1"/>
    </source>
</evidence>
<protein>
    <submittedName>
        <fullName evidence="1">Esterase family protein</fullName>
    </submittedName>
</protein>
<name>A0ABY4ET80_9BACI</name>
<dbReference type="PANTHER" id="PTHR48098:SF1">
    <property type="entry name" value="DIACYLGLYCEROL ACYLTRANSFERASE_MYCOLYLTRANSFERASE AG85A"/>
    <property type="match status" value="1"/>
</dbReference>
<dbReference type="EMBL" id="CP095072">
    <property type="protein sequence ID" value="UOQ47082.1"/>
    <property type="molecule type" value="Genomic_DNA"/>
</dbReference>
<organism evidence="1 2">
    <name type="scientific">Gracilibacillus caseinilyticus</name>
    <dbReference type="NCBI Taxonomy" id="2932256"/>
    <lineage>
        <taxon>Bacteria</taxon>
        <taxon>Bacillati</taxon>
        <taxon>Bacillota</taxon>
        <taxon>Bacilli</taxon>
        <taxon>Bacillales</taxon>
        <taxon>Bacillaceae</taxon>
        <taxon>Gracilibacillus</taxon>
    </lineage>
</organism>
<proteinExistence type="predicted"/>
<dbReference type="InterPro" id="IPR029058">
    <property type="entry name" value="AB_hydrolase_fold"/>
</dbReference>
<dbReference type="RefSeq" id="WP_244715858.1">
    <property type="nucleotide sequence ID" value="NZ_CP095072.1"/>
</dbReference>